<organism evidence="1 2">
    <name type="scientific">Muribaculum caecicola</name>
    <dbReference type="NCBI Taxonomy" id="3038144"/>
    <lineage>
        <taxon>Bacteria</taxon>
        <taxon>Pseudomonadati</taxon>
        <taxon>Bacteroidota</taxon>
        <taxon>Bacteroidia</taxon>
        <taxon>Bacteroidales</taxon>
        <taxon>Muribaculaceae</taxon>
        <taxon>Muribaculum</taxon>
    </lineage>
</organism>
<dbReference type="Proteomes" id="UP000305401">
    <property type="component" value="Unassembled WGS sequence"/>
</dbReference>
<gene>
    <name evidence="1" type="ORF">E5990_06215</name>
</gene>
<reference evidence="1" key="1">
    <citation type="submission" date="2019-04" db="EMBL/GenBank/DDBJ databases">
        <title>Microbes associate with the intestines of laboratory mice.</title>
        <authorList>
            <person name="Navarre W."/>
            <person name="Wong E."/>
            <person name="Huang K.C."/>
            <person name="Tropini C."/>
            <person name="Ng K."/>
            <person name="Yu B."/>
        </authorList>
    </citation>
    <scope>NUCLEOTIDE SEQUENCE</scope>
    <source>
        <strain evidence="1">NM86_A22</strain>
    </source>
</reference>
<proteinExistence type="predicted"/>
<name>A0AC61S579_9BACT</name>
<comment type="caution">
    <text evidence="1">The sequence shown here is derived from an EMBL/GenBank/DDBJ whole genome shotgun (WGS) entry which is preliminary data.</text>
</comment>
<protein>
    <submittedName>
        <fullName evidence="1">Ornithine cyclodeaminase</fullName>
    </submittedName>
</protein>
<accession>A0AC61S579</accession>
<evidence type="ECO:0000313" key="1">
    <source>
        <dbReference type="EMBL" id="THG51262.1"/>
    </source>
</evidence>
<evidence type="ECO:0000313" key="2">
    <source>
        <dbReference type="Proteomes" id="UP000305401"/>
    </source>
</evidence>
<keyword evidence="2" id="KW-1185">Reference proteome</keyword>
<dbReference type="EMBL" id="SSTG01000064">
    <property type="protein sequence ID" value="THG51262.1"/>
    <property type="molecule type" value="Genomic_DNA"/>
</dbReference>
<sequence length="308" mass="34204">MPQHITTGQIDSLKLSWDKCIDWVRRDFLFKEECQLPAKVSVHPQGRDFITTMPCLLPAGMNRFGVKVVSRINGNVPALHSDLMLYDSANGQLLAIIDADRITTLRTAAVATLAIETLRHAGASVYAFVGLGNTGMATLECLLHRIGCTAGVEIRLKRYKDHAEKVARRLAPVYPEISFRIVETMEQLVEGADVVVSCITDADGLLIDSAERFAPGTLLVPVHTRGFQNCDTVFDKIVADDTEHVKSFRYFNEFRDFCELSDILSGKRPARISDNERIIAYNIGLGLHDVYFASQIYDIVNNNGGCVQ</sequence>